<protein>
    <submittedName>
        <fullName evidence="1">Uncharacterized protein</fullName>
    </submittedName>
</protein>
<accession>G7DZ65</accession>
<dbReference type="SUPFAM" id="SSF52047">
    <property type="entry name" value="RNI-like"/>
    <property type="match status" value="1"/>
</dbReference>
<reference evidence="1 2" key="1">
    <citation type="journal article" date="2011" name="J. Gen. Appl. Microbiol.">
        <title>Draft genome sequencing of the enigmatic basidiomycete Mixia osmundae.</title>
        <authorList>
            <person name="Nishida H."/>
            <person name="Nagatsuka Y."/>
            <person name="Sugiyama J."/>
        </authorList>
    </citation>
    <scope>NUCLEOTIDE SEQUENCE [LARGE SCALE GENOMIC DNA]</scope>
    <source>
        <strain evidence="2">CBS 9802 / IAM 14324 / JCM 22182 / KY 12970</strain>
    </source>
</reference>
<name>G7DZ65_MIXOS</name>
<dbReference type="HOGENOM" id="CLU_560298_0_0_1"/>
<dbReference type="InParanoid" id="G7DZ65"/>
<dbReference type="RefSeq" id="XP_014566868.1">
    <property type="nucleotide sequence ID" value="XM_014711382.1"/>
</dbReference>
<comment type="caution">
    <text evidence="1">The sequence shown here is derived from an EMBL/GenBank/DDBJ whole genome shotgun (WGS) entry which is preliminary data.</text>
</comment>
<reference evidence="1 2" key="2">
    <citation type="journal article" date="2012" name="Open Biol.">
        <title>Characteristics of nucleosomes and linker DNA regions on the genome of the basidiomycete Mixia osmundae revealed by mono- and dinucleosome mapping.</title>
        <authorList>
            <person name="Nishida H."/>
            <person name="Kondo S."/>
            <person name="Matsumoto T."/>
            <person name="Suzuki Y."/>
            <person name="Yoshikawa H."/>
            <person name="Taylor T.D."/>
            <person name="Sugiyama J."/>
        </authorList>
    </citation>
    <scope>NUCLEOTIDE SEQUENCE [LARGE SCALE GENOMIC DNA]</scope>
    <source>
        <strain evidence="2">CBS 9802 / IAM 14324 / JCM 22182 / KY 12970</strain>
    </source>
</reference>
<proteinExistence type="predicted"/>
<dbReference type="InterPro" id="IPR032675">
    <property type="entry name" value="LRR_dom_sf"/>
</dbReference>
<keyword evidence="2" id="KW-1185">Reference proteome</keyword>
<dbReference type="Gene3D" id="3.80.10.10">
    <property type="entry name" value="Ribonuclease Inhibitor"/>
    <property type="match status" value="1"/>
</dbReference>
<dbReference type="EMBL" id="BABT02000067">
    <property type="protein sequence ID" value="GAA95875.1"/>
    <property type="molecule type" value="Genomic_DNA"/>
</dbReference>
<sequence>MQTLPTELLRQVGQGLQSATDQPAYKHLAGLSICSHFLHSVTEPLLYRDSTILSGNQSDVPLAALTASRERCSYLRQLTVGSCSQAQPVSDHDPNQLDAVIMRADRLTSLVWHRPTMSDAIKAWLATSDLQSLQVHGHLFESSDGCSLQVFGTVETLHLQHPTDASLLCLAAHIGNGQLRRLTDLTIDCARANTSWAFEAASWATFVDALLSSSIRLHTLEYIAPDIAYKYDGDGAQLGQSLRDLLAAQPLCKLKVTGYTGWSDYHYDLVLPALTELRISVDAVRRAGAYFDEDQAYYIERAFIDDSLSDLIRRLDVTAPALQKLVLRGDPRKTYVFPVDVVAVLVNARFWPHITYFELHDVQLDASALLRLCTASSERLRAISFKLTYNTDPHVICMLCAMPQLYSIRIDCSAESMSSKTYHEIFDWLAQRLPRLRYIGCFDTQESSRLQYACQVDRLDAMKSPARPRIVATPEAQEHFALASRRL</sequence>
<dbReference type="AlphaFoldDB" id="G7DZ65"/>
<organism evidence="1 2">
    <name type="scientific">Mixia osmundae (strain CBS 9802 / IAM 14324 / JCM 22182 / KY 12970)</name>
    <dbReference type="NCBI Taxonomy" id="764103"/>
    <lineage>
        <taxon>Eukaryota</taxon>
        <taxon>Fungi</taxon>
        <taxon>Dikarya</taxon>
        <taxon>Basidiomycota</taxon>
        <taxon>Pucciniomycotina</taxon>
        <taxon>Mixiomycetes</taxon>
        <taxon>Mixiales</taxon>
        <taxon>Mixiaceae</taxon>
        <taxon>Mixia</taxon>
    </lineage>
</organism>
<gene>
    <name evidence="1" type="primary">Mo02532</name>
    <name evidence="1" type="ORF">E5Q_02532</name>
</gene>
<dbReference type="Proteomes" id="UP000009131">
    <property type="component" value="Unassembled WGS sequence"/>
</dbReference>
<evidence type="ECO:0000313" key="2">
    <source>
        <dbReference type="Proteomes" id="UP000009131"/>
    </source>
</evidence>
<evidence type="ECO:0000313" key="1">
    <source>
        <dbReference type="EMBL" id="GAA95875.1"/>
    </source>
</evidence>